<organism evidence="1 2">
    <name type="scientific">Tetragenococcus osmophilus</name>
    <dbReference type="NCBI Taxonomy" id="526944"/>
    <lineage>
        <taxon>Bacteria</taxon>
        <taxon>Bacillati</taxon>
        <taxon>Bacillota</taxon>
        <taxon>Bacilli</taxon>
        <taxon>Lactobacillales</taxon>
        <taxon>Enterococcaceae</taxon>
        <taxon>Tetragenococcus</taxon>
    </lineage>
</organism>
<dbReference type="InterPro" id="IPR029064">
    <property type="entry name" value="Ribosomal_eL30-like_sf"/>
</dbReference>
<dbReference type="SUPFAM" id="SSF160515">
    <property type="entry name" value="YueI-like"/>
    <property type="match status" value="1"/>
</dbReference>
<proteinExistence type="predicted"/>
<dbReference type="AlphaFoldDB" id="A0AA38CYF7"/>
<dbReference type="Proteomes" id="UP001157039">
    <property type="component" value="Unassembled WGS sequence"/>
</dbReference>
<dbReference type="Pfam" id="PF07997">
    <property type="entry name" value="DUF1694"/>
    <property type="match status" value="1"/>
</dbReference>
<protein>
    <recommendedName>
        <fullName evidence="3">DUF1694 domain-containing protein</fullName>
    </recommendedName>
</protein>
<reference evidence="1 2" key="1">
    <citation type="journal article" date="2014" name="Int. J. Syst. Evol. Microbiol.">
        <title>Complete genome sequence of Corynebacterium casei LMG S-19264T (=DSM 44701T), isolated from a smear-ripened cheese.</title>
        <authorList>
            <consortium name="US DOE Joint Genome Institute (JGI-PGF)"/>
            <person name="Walter F."/>
            <person name="Albersmeier A."/>
            <person name="Kalinowski J."/>
            <person name="Ruckert C."/>
        </authorList>
    </citation>
    <scope>NUCLEOTIDE SEQUENCE [LARGE SCALE GENOMIC DNA]</scope>
    <source>
        <strain evidence="1 2">NBRC 114545</strain>
    </source>
</reference>
<dbReference type="Gene3D" id="3.30.1330.30">
    <property type="match status" value="1"/>
</dbReference>
<gene>
    <name evidence="1" type="ORF">GCM10025885_14780</name>
</gene>
<evidence type="ECO:0000313" key="2">
    <source>
        <dbReference type="Proteomes" id="UP001157039"/>
    </source>
</evidence>
<dbReference type="EMBL" id="BSUW01000001">
    <property type="protein sequence ID" value="GMA72429.1"/>
    <property type="molecule type" value="Genomic_DNA"/>
</dbReference>
<sequence>MTDEVQKHLDKGMYGTPSVNPDEQRKFLGTFRERVYIRMSIQQMRQEKLKKTLETHLTDYPDASVLINGNVSQTLQTSYIQSIMKAKLKFTVVDTDLQEDEESGLLVVSDKAVNEDTIDIAEKFTNDSSHSSQNGNEKKVFGIAFFTTINKILKQKMNIRLAGIALYDKPVSLFFSTIKFFQSYFIKSGYKSFKISIVSRRPLPL</sequence>
<dbReference type="InterPro" id="IPR012543">
    <property type="entry name" value="DUF1694"/>
</dbReference>
<name>A0AA38CYF7_9ENTE</name>
<evidence type="ECO:0008006" key="3">
    <source>
        <dbReference type="Google" id="ProtNLM"/>
    </source>
</evidence>
<comment type="caution">
    <text evidence="1">The sequence shown here is derived from an EMBL/GenBank/DDBJ whole genome shotgun (WGS) entry which is preliminary data.</text>
</comment>
<evidence type="ECO:0000313" key="1">
    <source>
        <dbReference type="EMBL" id="GMA72429.1"/>
    </source>
</evidence>
<accession>A0AA38CYF7</accession>